<feature type="region of interest" description="Disordered" evidence="1">
    <location>
        <begin position="304"/>
        <end position="362"/>
    </location>
</feature>
<proteinExistence type="predicted"/>
<sequence length="362" mass="39610">MNDNHQNTLPPELTSLIFTFATHHSHSPNSGSLVPLSISHVSRHWRAIALSTGSLWTSITISPPSNPALISTYLTRSSPYPIDLTYTTTTTTTTATHTNAYRHQPQPHPTESKHDIHIGSIFALIAPHLVRLQSFHVASTLFQDLPNLTSLQLYGHRLNKISEILLSLGAPALEDLVIAPIVPNDLVGLLRATQSSPSSPSPSSSSPPSTSTPPHSHFPALQNLTLAPAHSSALTVLRAASACFPGVKRLAFANVYVDGFRDVFVDCGSECGCGCGCGCRCLSDTESGSEPEFEFEFESEFEHSSNSKLEKGERPDPHQHQHQHQHHQHSKQKQKQKQKPKPFPFPDLRTLSLRHVGAIQGR</sequence>
<evidence type="ECO:0000313" key="4">
    <source>
        <dbReference type="Proteomes" id="UP000807353"/>
    </source>
</evidence>
<reference evidence="3" key="1">
    <citation type="submission" date="2020-11" db="EMBL/GenBank/DDBJ databases">
        <authorList>
            <consortium name="DOE Joint Genome Institute"/>
            <person name="Ahrendt S."/>
            <person name="Riley R."/>
            <person name="Andreopoulos W."/>
            <person name="Labutti K."/>
            <person name="Pangilinan J."/>
            <person name="Ruiz-Duenas F.J."/>
            <person name="Barrasa J.M."/>
            <person name="Sanchez-Garcia M."/>
            <person name="Camarero S."/>
            <person name="Miyauchi S."/>
            <person name="Serrano A."/>
            <person name="Linde D."/>
            <person name="Babiker R."/>
            <person name="Drula E."/>
            <person name="Ayuso-Fernandez I."/>
            <person name="Pacheco R."/>
            <person name="Padilla G."/>
            <person name="Ferreira P."/>
            <person name="Barriuso J."/>
            <person name="Kellner H."/>
            <person name="Castanera R."/>
            <person name="Alfaro M."/>
            <person name="Ramirez L."/>
            <person name="Pisabarro A.G."/>
            <person name="Kuo A."/>
            <person name="Tritt A."/>
            <person name="Lipzen A."/>
            <person name="He G."/>
            <person name="Yan M."/>
            <person name="Ng V."/>
            <person name="Cullen D."/>
            <person name="Martin F."/>
            <person name="Rosso M.-N."/>
            <person name="Henrissat B."/>
            <person name="Hibbett D."/>
            <person name="Martinez A.T."/>
            <person name="Grigoriev I.V."/>
        </authorList>
    </citation>
    <scope>NUCLEOTIDE SEQUENCE</scope>
    <source>
        <strain evidence="3">CBS 247.69</strain>
    </source>
</reference>
<gene>
    <name evidence="3" type="ORF">BDZ94DRAFT_53176</name>
</gene>
<dbReference type="OrthoDB" id="2973282at2759"/>
<accession>A0A9P6CIA3</accession>
<dbReference type="Proteomes" id="UP000807353">
    <property type="component" value="Unassembled WGS sequence"/>
</dbReference>
<protein>
    <recommendedName>
        <fullName evidence="2">F-box domain-containing protein</fullName>
    </recommendedName>
</protein>
<feature type="compositionally biased region" description="Low complexity" evidence="1">
    <location>
        <begin position="195"/>
        <end position="217"/>
    </location>
</feature>
<feature type="compositionally biased region" description="Basic residues" evidence="1">
    <location>
        <begin position="320"/>
        <end position="340"/>
    </location>
</feature>
<keyword evidence="4" id="KW-1185">Reference proteome</keyword>
<evidence type="ECO:0000256" key="1">
    <source>
        <dbReference type="SAM" id="MobiDB-lite"/>
    </source>
</evidence>
<comment type="caution">
    <text evidence="3">The sequence shown here is derived from an EMBL/GenBank/DDBJ whole genome shotgun (WGS) entry which is preliminary data.</text>
</comment>
<evidence type="ECO:0000313" key="3">
    <source>
        <dbReference type="EMBL" id="KAF9467122.1"/>
    </source>
</evidence>
<name>A0A9P6CIA3_9AGAR</name>
<dbReference type="InterPro" id="IPR001810">
    <property type="entry name" value="F-box_dom"/>
</dbReference>
<feature type="domain" description="F-box" evidence="2">
    <location>
        <begin position="8"/>
        <end position="61"/>
    </location>
</feature>
<evidence type="ECO:0000259" key="2">
    <source>
        <dbReference type="Pfam" id="PF12937"/>
    </source>
</evidence>
<dbReference type="Pfam" id="PF12937">
    <property type="entry name" value="F-box-like"/>
    <property type="match status" value="1"/>
</dbReference>
<dbReference type="AlphaFoldDB" id="A0A9P6CIA3"/>
<dbReference type="EMBL" id="MU150238">
    <property type="protein sequence ID" value="KAF9467122.1"/>
    <property type="molecule type" value="Genomic_DNA"/>
</dbReference>
<dbReference type="Gene3D" id="1.20.1280.50">
    <property type="match status" value="1"/>
</dbReference>
<organism evidence="3 4">
    <name type="scientific">Collybia nuda</name>
    <dbReference type="NCBI Taxonomy" id="64659"/>
    <lineage>
        <taxon>Eukaryota</taxon>
        <taxon>Fungi</taxon>
        <taxon>Dikarya</taxon>
        <taxon>Basidiomycota</taxon>
        <taxon>Agaricomycotina</taxon>
        <taxon>Agaricomycetes</taxon>
        <taxon>Agaricomycetidae</taxon>
        <taxon>Agaricales</taxon>
        <taxon>Tricholomatineae</taxon>
        <taxon>Clitocybaceae</taxon>
        <taxon>Collybia</taxon>
    </lineage>
</organism>
<feature type="region of interest" description="Disordered" evidence="1">
    <location>
        <begin position="192"/>
        <end position="218"/>
    </location>
</feature>
<feature type="compositionally biased region" description="Basic and acidic residues" evidence="1">
    <location>
        <begin position="304"/>
        <end position="319"/>
    </location>
</feature>